<sequence length="92" mass="10429">MKPRGQPCPVSLLTLPNEFLQEIAYFVSSFTFPPVSYVINRLQLCKRDQKLLRAVCHQVDVVLRTIVLSAILLEITLPFSPLNQDILDYLAG</sequence>
<protein>
    <submittedName>
        <fullName evidence="1">Uncharacterized protein</fullName>
    </submittedName>
</protein>
<dbReference type="Proteomes" id="UP000218334">
    <property type="component" value="Unassembled WGS sequence"/>
</dbReference>
<reference evidence="2" key="1">
    <citation type="journal article" date="2017" name="Nat. Ecol. Evol.">
        <title>Genome expansion and lineage-specific genetic innovations in the forest pathogenic fungi Armillaria.</title>
        <authorList>
            <person name="Sipos G."/>
            <person name="Prasanna A.N."/>
            <person name="Walter M.C."/>
            <person name="O'Connor E."/>
            <person name="Balint B."/>
            <person name="Krizsan K."/>
            <person name="Kiss B."/>
            <person name="Hess J."/>
            <person name="Varga T."/>
            <person name="Slot J."/>
            <person name="Riley R."/>
            <person name="Boka B."/>
            <person name="Rigling D."/>
            <person name="Barry K."/>
            <person name="Lee J."/>
            <person name="Mihaltcheva S."/>
            <person name="LaButti K."/>
            <person name="Lipzen A."/>
            <person name="Waldron R."/>
            <person name="Moloney N.M."/>
            <person name="Sperisen C."/>
            <person name="Kredics L."/>
            <person name="Vagvoelgyi C."/>
            <person name="Patrignani A."/>
            <person name="Fitzpatrick D."/>
            <person name="Nagy I."/>
            <person name="Doyle S."/>
            <person name="Anderson J.B."/>
            <person name="Grigoriev I.V."/>
            <person name="Gueldener U."/>
            <person name="Muensterkoetter M."/>
            <person name="Nagy L.G."/>
        </authorList>
    </citation>
    <scope>NUCLEOTIDE SEQUENCE [LARGE SCALE GENOMIC DNA]</scope>
    <source>
        <strain evidence="2">28-4</strain>
    </source>
</reference>
<keyword evidence="2" id="KW-1185">Reference proteome</keyword>
<organism evidence="1 2">
    <name type="scientific">Armillaria solidipes</name>
    <dbReference type="NCBI Taxonomy" id="1076256"/>
    <lineage>
        <taxon>Eukaryota</taxon>
        <taxon>Fungi</taxon>
        <taxon>Dikarya</taxon>
        <taxon>Basidiomycota</taxon>
        <taxon>Agaricomycotina</taxon>
        <taxon>Agaricomycetes</taxon>
        <taxon>Agaricomycetidae</taxon>
        <taxon>Agaricales</taxon>
        <taxon>Marasmiineae</taxon>
        <taxon>Physalacriaceae</taxon>
        <taxon>Armillaria</taxon>
    </lineage>
</organism>
<dbReference type="AlphaFoldDB" id="A0A2H3BJN7"/>
<proteinExistence type="predicted"/>
<dbReference type="STRING" id="1076256.A0A2H3BJN7"/>
<name>A0A2H3BJN7_9AGAR</name>
<dbReference type="EMBL" id="KZ293424">
    <property type="protein sequence ID" value="PBK71069.1"/>
    <property type="molecule type" value="Genomic_DNA"/>
</dbReference>
<accession>A0A2H3BJN7</accession>
<gene>
    <name evidence="1" type="ORF">ARMSODRAFT_62056</name>
</gene>
<evidence type="ECO:0000313" key="2">
    <source>
        <dbReference type="Proteomes" id="UP000218334"/>
    </source>
</evidence>
<evidence type="ECO:0000313" key="1">
    <source>
        <dbReference type="EMBL" id="PBK71069.1"/>
    </source>
</evidence>